<reference evidence="1 2" key="1">
    <citation type="submission" date="2019-04" db="EMBL/GenBank/DDBJ databases">
        <title>Genome of a novel bacterium Candidatus Jettenia ecosi reconstructed from metagenome of an anammox bioreactor.</title>
        <authorList>
            <person name="Mardanov A.V."/>
            <person name="Beletsky A.V."/>
            <person name="Ravin N.V."/>
            <person name="Botchkova E.A."/>
            <person name="Litti Y.V."/>
            <person name="Nozhevnikova A.N."/>
        </authorList>
    </citation>
    <scope>NUCLEOTIDE SEQUENCE [LARGE SCALE GENOMIC DNA]</scope>
    <source>
        <strain evidence="1">J2</strain>
    </source>
</reference>
<evidence type="ECO:0000313" key="1">
    <source>
        <dbReference type="EMBL" id="TLD40500.1"/>
    </source>
</evidence>
<dbReference type="EMBL" id="SULG01000096">
    <property type="protein sequence ID" value="TLD40500.1"/>
    <property type="molecule type" value="Genomic_DNA"/>
</dbReference>
<name>A0A533QIW7_9BACT</name>
<evidence type="ECO:0000313" key="2">
    <source>
        <dbReference type="Proteomes" id="UP000319783"/>
    </source>
</evidence>
<protein>
    <submittedName>
        <fullName evidence="1">Uncharacterized protein</fullName>
    </submittedName>
</protein>
<dbReference type="AlphaFoldDB" id="A0A533QIW7"/>
<dbReference type="Proteomes" id="UP000319783">
    <property type="component" value="Unassembled WGS sequence"/>
</dbReference>
<gene>
    <name evidence="1" type="ORF">JETT_3224</name>
</gene>
<organism evidence="1 2">
    <name type="scientific">Candidatus Jettenia ecosi</name>
    <dbReference type="NCBI Taxonomy" id="2494326"/>
    <lineage>
        <taxon>Bacteria</taxon>
        <taxon>Pseudomonadati</taxon>
        <taxon>Planctomycetota</taxon>
        <taxon>Candidatus Brocadiia</taxon>
        <taxon>Candidatus Brocadiales</taxon>
        <taxon>Candidatus Brocadiaceae</taxon>
        <taxon>Candidatus Jettenia</taxon>
    </lineage>
</organism>
<comment type="caution">
    <text evidence="1">The sequence shown here is derived from an EMBL/GenBank/DDBJ whole genome shotgun (WGS) entry which is preliminary data.</text>
</comment>
<proteinExistence type="predicted"/>
<sequence>MQGQILCLTWKDNNPKRVSSQYYVLIVQKLYRYCVVDFLY</sequence>
<accession>A0A533QIW7</accession>